<dbReference type="RefSeq" id="WP_229692411.1">
    <property type="nucleotide sequence ID" value="NZ_BMHY01000019.1"/>
</dbReference>
<reference evidence="4 5" key="1">
    <citation type="journal article" date="2014" name="Int. J. Syst. Evol. Microbiol.">
        <title>Complete genome sequence of Corynebacterium casei LMG S-19264T (=DSM 44701T), isolated from a smear-ripened cheese.</title>
        <authorList>
            <consortium name="US DOE Joint Genome Institute (JGI-PGF)"/>
            <person name="Walter F."/>
            <person name="Albersmeier A."/>
            <person name="Kalinowski J."/>
            <person name="Ruckert C."/>
        </authorList>
    </citation>
    <scope>NUCLEOTIDE SEQUENCE [LARGE SCALE GENOMIC DNA]</scope>
    <source>
        <strain evidence="4 5">CGMCC 1.15286</strain>
    </source>
</reference>
<feature type="region of interest" description="Disordered" evidence="1">
    <location>
        <begin position="22"/>
        <end position="45"/>
    </location>
</feature>
<keyword evidence="2" id="KW-0732">Signal</keyword>
<evidence type="ECO:0000256" key="2">
    <source>
        <dbReference type="SAM" id="SignalP"/>
    </source>
</evidence>
<dbReference type="PROSITE" id="PS51257">
    <property type="entry name" value="PROKAR_LIPOPROTEIN"/>
    <property type="match status" value="1"/>
</dbReference>
<gene>
    <name evidence="4" type="ORF">GCM10010918_53010</name>
</gene>
<organism evidence="4 5">
    <name type="scientific">Paenibacillus radicis</name>
    <name type="common">ex Gao et al. 2016</name>
    <dbReference type="NCBI Taxonomy" id="1737354"/>
    <lineage>
        <taxon>Bacteria</taxon>
        <taxon>Bacillati</taxon>
        <taxon>Bacillota</taxon>
        <taxon>Bacilli</taxon>
        <taxon>Bacillales</taxon>
        <taxon>Paenibacillaceae</taxon>
        <taxon>Paenibacillus</taxon>
    </lineage>
</organism>
<dbReference type="InterPro" id="IPR041324">
    <property type="entry name" value="AgI/II_N"/>
</dbReference>
<dbReference type="Pfam" id="PF18652">
    <property type="entry name" value="Adhesin_P1_N"/>
    <property type="match status" value="1"/>
</dbReference>
<evidence type="ECO:0000313" key="5">
    <source>
        <dbReference type="Proteomes" id="UP000600247"/>
    </source>
</evidence>
<proteinExistence type="predicted"/>
<dbReference type="EMBL" id="BMHY01000019">
    <property type="protein sequence ID" value="GGG87990.1"/>
    <property type="molecule type" value="Genomic_DNA"/>
</dbReference>
<evidence type="ECO:0000313" key="4">
    <source>
        <dbReference type="EMBL" id="GGG87990.1"/>
    </source>
</evidence>
<comment type="caution">
    <text evidence="4">The sequence shown here is derived from an EMBL/GenBank/DDBJ whole genome shotgun (WGS) entry which is preliminary data.</text>
</comment>
<name>A0A917HRK7_9BACL</name>
<sequence length="208" mass="22823">MMKKLAIALFATAIILAGCSSSNDGKGASEPVNQTNNAEKTDKEKGVEVDKNLTNVKITLPASMFKDADVDQVIAQAKEDDGVKEATKNEDGSVTYTMSKSDHKKMLKEMEDGIADSIKKLKEEGTFASIKDVTYNKSMNEYEMIVDKAAYEGSMDGFAALGFGMQGMYYQIFQGVDSDKTKVTIKVKDEKSGEVFDTIVYPETLEQE</sequence>
<evidence type="ECO:0000259" key="3">
    <source>
        <dbReference type="Pfam" id="PF18652"/>
    </source>
</evidence>
<feature type="domain" description="Antigen I/II N-terminal" evidence="3">
    <location>
        <begin position="66"/>
        <end position="156"/>
    </location>
</feature>
<dbReference type="AlphaFoldDB" id="A0A917HRK7"/>
<evidence type="ECO:0000256" key="1">
    <source>
        <dbReference type="SAM" id="MobiDB-lite"/>
    </source>
</evidence>
<feature type="signal peptide" evidence="2">
    <location>
        <begin position="1"/>
        <end position="22"/>
    </location>
</feature>
<keyword evidence="5" id="KW-1185">Reference proteome</keyword>
<feature type="chain" id="PRO_5039622925" description="Antigen I/II N-terminal domain-containing protein" evidence="2">
    <location>
        <begin position="23"/>
        <end position="208"/>
    </location>
</feature>
<dbReference type="Proteomes" id="UP000600247">
    <property type="component" value="Unassembled WGS sequence"/>
</dbReference>
<accession>A0A917HRK7</accession>
<protein>
    <recommendedName>
        <fullName evidence="3">Antigen I/II N-terminal domain-containing protein</fullName>
    </recommendedName>
</protein>